<accession>A0ABT5X4M1</accession>
<protein>
    <submittedName>
        <fullName evidence="1">DUF6125 family protein</fullName>
    </submittedName>
</protein>
<dbReference type="Proteomes" id="UP001220010">
    <property type="component" value="Unassembled WGS sequence"/>
</dbReference>
<dbReference type="Pfam" id="PF19620">
    <property type="entry name" value="DUF6125"/>
    <property type="match status" value="1"/>
</dbReference>
<sequence>MGGREDRRPEVEVGEARTRVLDDGEKADYFRRCYTSADGLWFMMVEEMWGFEEALEIDRQVWSVLPKIQARTLREILGAGKGIGGLAECIAAKHSAEGFGFEMEAEQGGRLRLTISRCPWQDLMARSGRAHLSDRVGSVICNAEYSAWAAEFSEVDRKISFLLRSRICGGDDVCTFSFEG</sequence>
<dbReference type="EMBL" id="JARFPK010000001">
    <property type="protein sequence ID" value="MDF0589650.1"/>
    <property type="molecule type" value="Genomic_DNA"/>
</dbReference>
<comment type="caution">
    <text evidence="1">The sequence shown here is derived from an EMBL/GenBank/DDBJ whole genome shotgun (WGS) entry which is preliminary data.</text>
</comment>
<evidence type="ECO:0000313" key="2">
    <source>
        <dbReference type="Proteomes" id="UP001220010"/>
    </source>
</evidence>
<organism evidence="1 2">
    <name type="scientific">Candidatus Methanocrinis natronophilus</name>
    <dbReference type="NCBI Taxonomy" id="3033396"/>
    <lineage>
        <taxon>Archaea</taxon>
        <taxon>Methanobacteriati</taxon>
        <taxon>Methanobacteriota</taxon>
        <taxon>Stenosarchaea group</taxon>
        <taxon>Methanomicrobia</taxon>
        <taxon>Methanotrichales</taxon>
        <taxon>Methanotrichaceae</taxon>
        <taxon>Methanocrinis</taxon>
    </lineage>
</organism>
<name>A0ABT5X4M1_9EURY</name>
<evidence type="ECO:0000313" key="1">
    <source>
        <dbReference type="EMBL" id="MDF0589650.1"/>
    </source>
</evidence>
<gene>
    <name evidence="1" type="ORF">P0O15_00460</name>
</gene>
<dbReference type="RefSeq" id="WP_316965409.1">
    <property type="nucleotide sequence ID" value="NZ_JARFPK010000001.1"/>
</dbReference>
<proteinExistence type="predicted"/>
<keyword evidence="2" id="KW-1185">Reference proteome</keyword>
<reference evidence="1 2" key="1">
    <citation type="submission" date="2023-03" db="EMBL/GenBank/DDBJ databases">
        <title>WGS of Methanotrichaceae archaeon Mx.</title>
        <authorList>
            <person name="Sorokin D.Y."/>
            <person name="Merkel A.Y."/>
        </authorList>
    </citation>
    <scope>NUCLEOTIDE SEQUENCE [LARGE SCALE GENOMIC DNA]</scope>
    <source>
        <strain evidence="1 2">Mx</strain>
    </source>
</reference>